<evidence type="ECO:0000313" key="2">
    <source>
        <dbReference type="EMBL" id="RBW51500.1"/>
    </source>
</evidence>
<organism evidence="2 3">
    <name type="scientific">Phaeobacter gallaeciensis</name>
    <dbReference type="NCBI Taxonomy" id="60890"/>
    <lineage>
        <taxon>Bacteria</taxon>
        <taxon>Pseudomonadati</taxon>
        <taxon>Pseudomonadota</taxon>
        <taxon>Alphaproteobacteria</taxon>
        <taxon>Rhodobacterales</taxon>
        <taxon>Roseobacteraceae</taxon>
        <taxon>Phaeobacter</taxon>
    </lineage>
</organism>
<dbReference type="Proteomes" id="UP000252706">
    <property type="component" value="Unassembled WGS sequence"/>
</dbReference>
<feature type="region of interest" description="Disordered" evidence="1">
    <location>
        <begin position="53"/>
        <end position="75"/>
    </location>
</feature>
<dbReference type="EMBL" id="QOCE01000045">
    <property type="protein sequence ID" value="RBW51500.1"/>
    <property type="molecule type" value="Genomic_DNA"/>
</dbReference>
<reference evidence="2 3" key="1">
    <citation type="submission" date="2018-07" db="EMBL/GenBank/DDBJ databases">
        <title>Modular assembly of carbohydrate-degrading microbial communities in the ocean.</title>
        <authorList>
            <person name="Enke T.N."/>
            <person name="Datta M.S."/>
            <person name="Schwartzman J.A."/>
            <person name="Cermak N."/>
            <person name="Schmitz D.A."/>
            <person name="Barrere J."/>
            <person name="Cordero O.X."/>
        </authorList>
    </citation>
    <scope>NUCLEOTIDE SEQUENCE [LARGE SCALE GENOMIC DNA]</scope>
    <source>
        <strain evidence="2 3">C3M10</strain>
    </source>
</reference>
<proteinExistence type="predicted"/>
<sequence>MLCPPVLAPARRVFLLPIHRYLTVHSVKRHAKNAKTPQNMEVFYPDLRDFAGLRRSSGSSGGRHNTRQNPDGNTG</sequence>
<gene>
    <name evidence="2" type="ORF">DS909_18065</name>
</gene>
<dbReference type="AlphaFoldDB" id="A0A366WNM6"/>
<evidence type="ECO:0000256" key="1">
    <source>
        <dbReference type="SAM" id="MobiDB-lite"/>
    </source>
</evidence>
<accession>A0A366WNM6</accession>
<evidence type="ECO:0000313" key="3">
    <source>
        <dbReference type="Proteomes" id="UP000252706"/>
    </source>
</evidence>
<comment type="caution">
    <text evidence="2">The sequence shown here is derived from an EMBL/GenBank/DDBJ whole genome shotgun (WGS) entry which is preliminary data.</text>
</comment>
<name>A0A366WNM6_9RHOB</name>
<protein>
    <submittedName>
        <fullName evidence="2">Uncharacterized protein</fullName>
    </submittedName>
</protein>